<accession>A0A1E1JSM9</accession>
<feature type="compositionally biased region" description="Low complexity" evidence="1">
    <location>
        <begin position="45"/>
        <end position="70"/>
    </location>
</feature>
<comment type="caution">
    <text evidence="2">The sequence shown here is derived from an EMBL/GenBank/DDBJ whole genome shotgun (WGS) entry which is preliminary data.</text>
</comment>
<gene>
    <name evidence="2" type="ORF">RCO7_04552</name>
</gene>
<evidence type="ECO:0000256" key="1">
    <source>
        <dbReference type="SAM" id="MobiDB-lite"/>
    </source>
</evidence>
<keyword evidence="3" id="KW-1185">Reference proteome</keyword>
<reference evidence="3" key="1">
    <citation type="submission" date="2016-03" db="EMBL/GenBank/DDBJ databases">
        <authorList>
            <person name="Ploux O."/>
        </authorList>
    </citation>
    <scope>NUCLEOTIDE SEQUENCE [LARGE SCALE GENOMIC DNA]</scope>
    <source>
        <strain evidence="3">UK7</strain>
    </source>
</reference>
<dbReference type="EMBL" id="FJUW01000002">
    <property type="protein sequence ID" value="CZS88877.1"/>
    <property type="molecule type" value="Genomic_DNA"/>
</dbReference>
<evidence type="ECO:0000313" key="3">
    <source>
        <dbReference type="Proteomes" id="UP000178129"/>
    </source>
</evidence>
<dbReference type="AlphaFoldDB" id="A0A1E1JSM9"/>
<evidence type="ECO:0000313" key="2">
    <source>
        <dbReference type="EMBL" id="CZS88877.1"/>
    </source>
</evidence>
<feature type="compositionally biased region" description="Low complexity" evidence="1">
    <location>
        <begin position="9"/>
        <end position="19"/>
    </location>
</feature>
<feature type="compositionally biased region" description="Polar residues" evidence="1">
    <location>
        <begin position="73"/>
        <end position="88"/>
    </location>
</feature>
<dbReference type="Proteomes" id="UP000178129">
    <property type="component" value="Unassembled WGS sequence"/>
</dbReference>
<feature type="compositionally biased region" description="Polar residues" evidence="1">
    <location>
        <begin position="20"/>
        <end position="38"/>
    </location>
</feature>
<proteinExistence type="predicted"/>
<protein>
    <submittedName>
        <fullName evidence="2">Uncharacterized protein</fullName>
    </submittedName>
</protein>
<sequence length="88" mass="9648">MSDKPQEKSSSGYSWFSGSAYTPYTVTSRGTNSQGNNYDNREQPSGSAYHYSNSNGSYYYANGNGSTYYNDARGSSTYTDPNGNVTKK</sequence>
<name>A0A1E1JSM9_9HELO</name>
<feature type="region of interest" description="Disordered" evidence="1">
    <location>
        <begin position="1"/>
        <end position="88"/>
    </location>
</feature>
<dbReference type="InParanoid" id="A0A1E1JSM9"/>
<organism evidence="2 3">
    <name type="scientific">Rhynchosporium graminicola</name>
    <dbReference type="NCBI Taxonomy" id="2792576"/>
    <lineage>
        <taxon>Eukaryota</taxon>
        <taxon>Fungi</taxon>
        <taxon>Dikarya</taxon>
        <taxon>Ascomycota</taxon>
        <taxon>Pezizomycotina</taxon>
        <taxon>Leotiomycetes</taxon>
        <taxon>Helotiales</taxon>
        <taxon>Ploettnerulaceae</taxon>
        <taxon>Rhynchosporium</taxon>
    </lineage>
</organism>